<organism evidence="1 2">
    <name type="scientific">Megaselia scalaris</name>
    <name type="common">Humpbacked fly</name>
    <name type="synonym">Phora scalaris</name>
    <dbReference type="NCBI Taxonomy" id="36166"/>
    <lineage>
        <taxon>Eukaryota</taxon>
        <taxon>Metazoa</taxon>
        <taxon>Ecdysozoa</taxon>
        <taxon>Arthropoda</taxon>
        <taxon>Hexapoda</taxon>
        <taxon>Insecta</taxon>
        <taxon>Pterygota</taxon>
        <taxon>Neoptera</taxon>
        <taxon>Endopterygota</taxon>
        <taxon>Diptera</taxon>
        <taxon>Brachycera</taxon>
        <taxon>Muscomorpha</taxon>
        <taxon>Platypezoidea</taxon>
        <taxon>Phoridae</taxon>
        <taxon>Megaseliini</taxon>
        <taxon>Megaselia</taxon>
    </lineage>
</organism>
<proteinExistence type="predicted"/>
<dbReference type="HOGENOM" id="CLU_2925224_0_0_1"/>
<dbReference type="EnsemblMetazoa" id="MESCA010348-RA">
    <property type="protein sequence ID" value="MESCA010348-PA"/>
    <property type="gene ID" value="MESCA010348"/>
</dbReference>
<dbReference type="AlphaFoldDB" id="T1H2B0"/>
<evidence type="ECO:0000313" key="1">
    <source>
        <dbReference type="EnsemblMetazoa" id="MESCA010348-PA"/>
    </source>
</evidence>
<dbReference type="Proteomes" id="UP000015102">
    <property type="component" value="Unassembled WGS sequence"/>
</dbReference>
<reference evidence="1" key="2">
    <citation type="submission" date="2015-06" db="UniProtKB">
        <authorList>
            <consortium name="EnsemblMetazoa"/>
        </authorList>
    </citation>
    <scope>IDENTIFICATION</scope>
</reference>
<keyword evidence="2" id="KW-1185">Reference proteome</keyword>
<protein>
    <submittedName>
        <fullName evidence="1">Uncharacterized protein</fullName>
    </submittedName>
</protein>
<dbReference type="EMBL" id="CAQQ02385505">
    <property type="status" value="NOT_ANNOTATED_CDS"/>
    <property type="molecule type" value="Genomic_DNA"/>
</dbReference>
<accession>T1H2B0</accession>
<sequence length="61" mass="6956">MSRYERLSADDASIYPLNPAVAESLSTMISIWTILVSFKTIHSQILNPSPEFTVKNHHRKL</sequence>
<reference evidence="2" key="1">
    <citation type="submission" date="2013-02" db="EMBL/GenBank/DDBJ databases">
        <authorList>
            <person name="Hughes D."/>
        </authorList>
    </citation>
    <scope>NUCLEOTIDE SEQUENCE</scope>
    <source>
        <strain>Durham</strain>
        <strain evidence="2">NC isolate 2 -- Noor lab</strain>
    </source>
</reference>
<evidence type="ECO:0000313" key="2">
    <source>
        <dbReference type="Proteomes" id="UP000015102"/>
    </source>
</evidence>
<name>T1H2B0_MEGSC</name>